<feature type="region of interest" description="Disordered" evidence="1">
    <location>
        <begin position="412"/>
        <end position="470"/>
    </location>
</feature>
<gene>
    <name evidence="2" type="ORF">CVT24_000044</name>
</gene>
<reference evidence="2 3" key="1">
    <citation type="journal article" date="2018" name="Evol. Lett.">
        <title>Horizontal gene cluster transfer increased hallucinogenic mushroom diversity.</title>
        <authorList>
            <person name="Reynolds H.T."/>
            <person name="Vijayakumar V."/>
            <person name="Gluck-Thaler E."/>
            <person name="Korotkin H.B."/>
            <person name="Matheny P.B."/>
            <person name="Slot J.C."/>
        </authorList>
    </citation>
    <scope>NUCLEOTIDE SEQUENCE [LARGE SCALE GENOMIC DNA]</scope>
    <source>
        <strain evidence="2 3">2629</strain>
    </source>
</reference>
<protein>
    <submittedName>
        <fullName evidence="2">Uncharacterized protein</fullName>
    </submittedName>
</protein>
<feature type="region of interest" description="Disordered" evidence="1">
    <location>
        <begin position="855"/>
        <end position="890"/>
    </location>
</feature>
<evidence type="ECO:0000256" key="1">
    <source>
        <dbReference type="SAM" id="MobiDB-lite"/>
    </source>
</evidence>
<evidence type="ECO:0000313" key="2">
    <source>
        <dbReference type="EMBL" id="PPQ74433.1"/>
    </source>
</evidence>
<dbReference type="InterPro" id="IPR032675">
    <property type="entry name" value="LRR_dom_sf"/>
</dbReference>
<feature type="region of interest" description="Disordered" evidence="1">
    <location>
        <begin position="667"/>
        <end position="689"/>
    </location>
</feature>
<feature type="region of interest" description="Disordered" evidence="1">
    <location>
        <begin position="484"/>
        <end position="544"/>
    </location>
</feature>
<keyword evidence="3" id="KW-1185">Reference proteome</keyword>
<dbReference type="InParanoid" id="A0A409W7U5"/>
<feature type="compositionally biased region" description="Low complexity" evidence="1">
    <location>
        <begin position="422"/>
        <end position="437"/>
    </location>
</feature>
<evidence type="ECO:0000313" key="3">
    <source>
        <dbReference type="Proteomes" id="UP000284842"/>
    </source>
</evidence>
<feature type="compositionally biased region" description="Low complexity" evidence="1">
    <location>
        <begin position="484"/>
        <end position="497"/>
    </location>
</feature>
<feature type="compositionally biased region" description="Basic residues" evidence="1">
    <location>
        <begin position="358"/>
        <end position="368"/>
    </location>
</feature>
<accession>A0A409W7U5</accession>
<dbReference type="SUPFAM" id="SSF52047">
    <property type="entry name" value="RNI-like"/>
    <property type="match status" value="1"/>
</dbReference>
<dbReference type="Gene3D" id="3.80.10.10">
    <property type="entry name" value="Ribonuclease Inhibitor"/>
    <property type="match status" value="1"/>
</dbReference>
<sequence length="971" mass="107473">MAAQEIIFPLQEDRCCLNIQLTARRFREWCIPFLYRVFLPARVDSYLARSKANIIRELEPFGQFVTDLAHEFGGRGIRSVERISNFLGQCPNITNLALWSYPPDQFSILLPALRGLTKLRKFGFLDNLSNFSEEQILSPPFINLTHLDIMTVNIEDCRYVTKFKQLTHLCINKNPNYLGAVLQRLKHPESGCPSLKVIVNADPRAGANDVNSLQHPYYFVLDTFSEFRTDWLDGVNGGADFWKYSEDKIMANQTVLSVADSKGATPMNQPLQPSTPPIRLIGTPGFLPGLLSHVKSSANTHNLPLENVLFQSILLCLIAGGQNLIFRVPDEDVGLVVKLTTWTLTYIFNLPTHRLKLKPSKASHHKRASSSGTWTTSPVSDPETFLYSLFMPPAPSPAPHSAYSSLSSPLYETTTAHEHPHSSSMSSPHHFRSQSSSQKSPGDAAARLTAYPFPPVPQHSHSHSAGSDTMQHFQGNESLLMHTHSTTTNNTTSSTSTIRNQGAHPPLVKPRPLYAYEAPSRLRHSNSQGSGRRKKSGHGSGLRSISALELPKALVVSGLENTSGEVQAAFASVLKERKVVIEPHSTQAHGHPPHHDKEQEKIGGEWPVPEGFITIYVCPVDAKERPKVHKSLLDHFAMSTNVLISQVIRNEFKTHYLPPPNSRSYAAFGSGSTPGSPSVMQHNSLPPSHTPPVFSKPLPLAMHHRTTSSSSQNNPFVPPSIPTDIIPSSFISSLQDAQKKVHISSLMDLYMADLFSAVRNHHRVDGSLITRRAMSQAEALVKACRVLGADLTGMELIRPSVLDDQESEAASSFKEKSADIDHEHDYLSVNMGYGRGTTIASMNTSKEHYPLLAHSPAATAEGEYPPSSRPVAGLRMQEPEDDETEEREERELDVTEVDVARIVPRVVSHRLRIRDGPDDEILSGAVFSASWKFKLKPVGERQAGEEPRLAYDEDDKLQTVKAVLVQILSQV</sequence>
<dbReference type="EMBL" id="NHTK01005753">
    <property type="protein sequence ID" value="PPQ74433.1"/>
    <property type="molecule type" value="Genomic_DNA"/>
</dbReference>
<organism evidence="2 3">
    <name type="scientific">Panaeolus cyanescens</name>
    <dbReference type="NCBI Taxonomy" id="181874"/>
    <lineage>
        <taxon>Eukaryota</taxon>
        <taxon>Fungi</taxon>
        <taxon>Dikarya</taxon>
        <taxon>Basidiomycota</taxon>
        <taxon>Agaricomycotina</taxon>
        <taxon>Agaricomycetes</taxon>
        <taxon>Agaricomycetidae</taxon>
        <taxon>Agaricales</taxon>
        <taxon>Agaricineae</taxon>
        <taxon>Galeropsidaceae</taxon>
        <taxon>Panaeolus</taxon>
    </lineage>
</organism>
<dbReference type="Proteomes" id="UP000284842">
    <property type="component" value="Unassembled WGS sequence"/>
</dbReference>
<dbReference type="OrthoDB" id="5582146at2759"/>
<comment type="caution">
    <text evidence="2">The sequence shown here is derived from an EMBL/GenBank/DDBJ whole genome shotgun (WGS) entry which is preliminary data.</text>
</comment>
<feature type="compositionally biased region" description="Polar residues" evidence="1">
    <location>
        <begin position="670"/>
        <end position="687"/>
    </location>
</feature>
<proteinExistence type="predicted"/>
<feature type="region of interest" description="Disordered" evidence="1">
    <location>
        <begin position="358"/>
        <end position="379"/>
    </location>
</feature>
<name>A0A409W7U5_9AGAR</name>
<dbReference type="AlphaFoldDB" id="A0A409W7U5"/>